<dbReference type="Gene3D" id="1.20.1050.10">
    <property type="match status" value="1"/>
</dbReference>
<dbReference type="GO" id="GO:0006559">
    <property type="term" value="P:L-phenylalanine catabolic process"/>
    <property type="evidence" value="ECO:0007669"/>
    <property type="project" value="TreeGrafter"/>
</dbReference>
<dbReference type="Gene3D" id="3.40.30.10">
    <property type="entry name" value="Glutaredoxin"/>
    <property type="match status" value="1"/>
</dbReference>
<evidence type="ECO:0000259" key="1">
    <source>
        <dbReference type="PROSITE" id="PS50404"/>
    </source>
</evidence>
<comment type="caution">
    <text evidence="2">The sequence shown here is derived from an EMBL/GenBank/DDBJ whole genome shotgun (WGS) entry which is preliminary data.</text>
</comment>
<dbReference type="GO" id="GO:0004364">
    <property type="term" value="F:glutathione transferase activity"/>
    <property type="evidence" value="ECO:0007669"/>
    <property type="project" value="TreeGrafter"/>
</dbReference>
<dbReference type="CDD" id="cd03194">
    <property type="entry name" value="GST_C_3"/>
    <property type="match status" value="1"/>
</dbReference>
<dbReference type="CDD" id="cd03043">
    <property type="entry name" value="GST_N_1"/>
    <property type="match status" value="1"/>
</dbReference>
<dbReference type="SUPFAM" id="SSF47616">
    <property type="entry name" value="GST C-terminal domain-like"/>
    <property type="match status" value="1"/>
</dbReference>
<dbReference type="EMBL" id="LAZR01002724">
    <property type="protein sequence ID" value="KKN26373.1"/>
    <property type="molecule type" value="Genomic_DNA"/>
</dbReference>
<dbReference type="GO" id="GO:0016034">
    <property type="term" value="F:maleylacetoacetate isomerase activity"/>
    <property type="evidence" value="ECO:0007669"/>
    <property type="project" value="TreeGrafter"/>
</dbReference>
<dbReference type="PROSITE" id="PS50404">
    <property type="entry name" value="GST_NTER"/>
    <property type="match status" value="1"/>
</dbReference>
<gene>
    <name evidence="2" type="ORF">LCGC14_0875340</name>
</gene>
<dbReference type="SFLD" id="SFLDS00019">
    <property type="entry name" value="Glutathione_Transferase_(cytos"/>
    <property type="match status" value="1"/>
</dbReference>
<dbReference type="GO" id="GO:0006749">
    <property type="term" value="P:glutathione metabolic process"/>
    <property type="evidence" value="ECO:0007669"/>
    <property type="project" value="TreeGrafter"/>
</dbReference>
<protein>
    <recommendedName>
        <fullName evidence="1">GST N-terminal domain-containing protein</fullName>
    </recommendedName>
</protein>
<dbReference type="InterPro" id="IPR004045">
    <property type="entry name" value="Glutathione_S-Trfase_N"/>
</dbReference>
<dbReference type="AlphaFoldDB" id="A0A0F9SAI2"/>
<dbReference type="SUPFAM" id="SSF52833">
    <property type="entry name" value="Thioredoxin-like"/>
    <property type="match status" value="1"/>
</dbReference>
<accession>A0A0F9SAI2</accession>
<dbReference type="PANTHER" id="PTHR42673:SF4">
    <property type="entry name" value="MALEYLACETOACETATE ISOMERASE"/>
    <property type="match status" value="1"/>
</dbReference>
<evidence type="ECO:0000313" key="2">
    <source>
        <dbReference type="EMBL" id="KKN26373.1"/>
    </source>
</evidence>
<name>A0A0F9SAI2_9ZZZZ</name>
<dbReference type="Pfam" id="PF02798">
    <property type="entry name" value="GST_N"/>
    <property type="match status" value="1"/>
</dbReference>
<dbReference type="InterPro" id="IPR036249">
    <property type="entry name" value="Thioredoxin-like_sf"/>
</dbReference>
<organism evidence="2">
    <name type="scientific">marine sediment metagenome</name>
    <dbReference type="NCBI Taxonomy" id="412755"/>
    <lineage>
        <taxon>unclassified sequences</taxon>
        <taxon>metagenomes</taxon>
        <taxon>ecological metagenomes</taxon>
    </lineage>
</organism>
<feature type="domain" description="GST N-terminal" evidence="1">
    <location>
        <begin position="1"/>
        <end position="81"/>
    </location>
</feature>
<reference evidence="2" key="1">
    <citation type="journal article" date="2015" name="Nature">
        <title>Complex archaea that bridge the gap between prokaryotes and eukaryotes.</title>
        <authorList>
            <person name="Spang A."/>
            <person name="Saw J.H."/>
            <person name="Jorgensen S.L."/>
            <person name="Zaremba-Niedzwiedzka K."/>
            <person name="Martijn J."/>
            <person name="Lind A.E."/>
            <person name="van Eijk R."/>
            <person name="Schleper C."/>
            <person name="Guy L."/>
            <person name="Ettema T.J."/>
        </authorList>
    </citation>
    <scope>NUCLEOTIDE SEQUENCE</scope>
</reference>
<dbReference type="PANTHER" id="PTHR42673">
    <property type="entry name" value="MALEYLACETOACETATE ISOMERASE"/>
    <property type="match status" value="1"/>
</dbReference>
<dbReference type="InterPro" id="IPR036282">
    <property type="entry name" value="Glutathione-S-Trfase_C_sf"/>
</dbReference>
<sequence>MQLFIGNKNYSSWSLRAWYLMSKFDVEFSENQLVLDTPDFYNELKKTFALQKVPALIDGDLQVWDSLAICEYINDAYLSGAAWPKYITQRAKARALSAEMHSGFMALRNEMPMNIRATRKIELSSEALKDIARIDEIFAQQQDVFPNEWFFGDFSIADAMYVPVVLRLKTYQITLSPEAQQYCDFVMHCPVLQTWITQALTETDIVECDEAGTPA</sequence>
<proteinExistence type="predicted"/>
<dbReference type="InterPro" id="IPR040079">
    <property type="entry name" value="Glutathione_S-Trfase"/>
</dbReference>